<comment type="subcellular location">
    <subcellularLocation>
        <location evidence="1">Cytoplasm</location>
    </subcellularLocation>
</comment>
<gene>
    <name evidence="9" type="ORF">CICLE_v10019514mg</name>
</gene>
<organism evidence="9 10">
    <name type="scientific">Citrus clementina</name>
    <name type="common">Clementine</name>
    <name type="synonym">Citrus deliciosa x Citrus sinensis</name>
    <dbReference type="NCBI Taxonomy" id="85681"/>
    <lineage>
        <taxon>Eukaryota</taxon>
        <taxon>Viridiplantae</taxon>
        <taxon>Streptophyta</taxon>
        <taxon>Embryophyta</taxon>
        <taxon>Tracheophyta</taxon>
        <taxon>Spermatophyta</taxon>
        <taxon>Magnoliopsida</taxon>
        <taxon>eudicotyledons</taxon>
        <taxon>Gunneridae</taxon>
        <taxon>Pentapetalae</taxon>
        <taxon>rosids</taxon>
        <taxon>malvids</taxon>
        <taxon>Sapindales</taxon>
        <taxon>Rutaceae</taxon>
        <taxon>Aurantioideae</taxon>
        <taxon>Citrus</taxon>
    </lineage>
</organism>
<keyword evidence="7" id="KW-0812">Transmembrane</keyword>
<dbReference type="eggNOG" id="KOG0293">
    <property type="taxonomic scope" value="Eukaryota"/>
</dbReference>
<comment type="subunit">
    <text evidence="5">Interacts with RANBPM.</text>
</comment>
<dbReference type="InterPro" id="IPR036322">
    <property type="entry name" value="WD40_repeat_dom_sf"/>
</dbReference>
<reference evidence="9 10" key="1">
    <citation type="submission" date="2013-10" db="EMBL/GenBank/DDBJ databases">
        <authorList>
            <consortium name="International Citrus Genome Consortium"/>
            <person name="Jenkins J."/>
            <person name="Schmutz J."/>
            <person name="Prochnik S."/>
            <person name="Rokhsar D."/>
            <person name="Gmitter F."/>
            <person name="Ollitrault P."/>
            <person name="Machado M."/>
            <person name="Talon M."/>
            <person name="Wincker P."/>
            <person name="Jaillon O."/>
            <person name="Morgante M."/>
        </authorList>
    </citation>
    <scope>NUCLEOTIDE SEQUENCE</scope>
    <source>
        <strain evidence="10">cv. Clemenules</strain>
    </source>
</reference>
<evidence type="ECO:0000313" key="10">
    <source>
        <dbReference type="Proteomes" id="UP000030687"/>
    </source>
</evidence>
<dbReference type="PROSITE" id="PS50896">
    <property type="entry name" value="LISH"/>
    <property type="match status" value="1"/>
</dbReference>
<keyword evidence="7" id="KW-1133">Transmembrane helix</keyword>
<evidence type="ECO:0000313" key="9">
    <source>
        <dbReference type="EMBL" id="ESR56947.1"/>
    </source>
</evidence>
<dbReference type="PANTHER" id="PTHR22838">
    <property type="entry name" value="WD REPEAT PROTEIN 26-RELATED"/>
    <property type="match status" value="1"/>
</dbReference>
<dbReference type="Gene3D" id="2.130.10.10">
    <property type="entry name" value="YVTN repeat-like/Quinoprotein amine dehydrogenase"/>
    <property type="match status" value="1"/>
</dbReference>
<keyword evidence="3 6" id="KW-0853">WD repeat</keyword>
<evidence type="ECO:0000259" key="8">
    <source>
        <dbReference type="PROSITE" id="PS50897"/>
    </source>
</evidence>
<evidence type="ECO:0000256" key="5">
    <source>
        <dbReference type="ARBA" id="ARBA00065067"/>
    </source>
</evidence>
<evidence type="ECO:0000256" key="2">
    <source>
        <dbReference type="ARBA" id="ARBA00022490"/>
    </source>
</evidence>
<accession>V4TTZ0</accession>
<dbReference type="InterPro" id="IPR006594">
    <property type="entry name" value="LisH"/>
</dbReference>
<feature type="domain" description="CTLH" evidence="8">
    <location>
        <begin position="96"/>
        <end position="153"/>
    </location>
</feature>
<dbReference type="Pfam" id="PF21889">
    <property type="entry name" value="TPR1-like_2nd"/>
    <property type="match status" value="1"/>
</dbReference>
<dbReference type="Gramene" id="ESR56947">
    <property type="protein sequence ID" value="ESR56947"/>
    <property type="gene ID" value="CICLE_v10019514mg"/>
</dbReference>
<sequence>MYIVNFERIDFYFPIWLLGICYFWNLLRNFGVLGSSKGCSRISRNFTLMENSSTMIGPRGLIKKYEFVRVVVQCLYSLGYQKSASCLESESGVSYKSKGFERLEVQILNGDWDGCIDTLIAITDLNDERRASVLFPVFKQCFLEYLNRGDDSLALNVLRKRVSSLQMSKDTIHNLASSMLCLEGMNLGKIDEGVVLELRKRLLVELERLLPPPEVVPERRLEHLVETVVTSQIDSCLYHNSSVAISLYEDHCCGRDQIPTETVQILTEHKNEVWFVQFSNNGEYLASSSSDCSAIIWKVLEDSKLTLKHTLRSHQNPVSFVAWSPDDTKLLTCGNAEVLKLWDVETGICKHTFGDHGFIVSSCAWFPDSKRLVCGSSDTEKGIFMCDCDGNEIKAWRGTRIPKVLDLAVTPDGENLISVLSDKDIRILNLGTYAERVISEEHPITSLSVSVDCKNFIVNLNSQEIHMWDVAGKWEKPFKYTGHSQNKYVIRSCFGGLDSTFIASGSENSQIYIWNRRNSKPIEILSGHSMTVNCVSWNPKRPKMLASASDDHTIRIWGPCQSSEI</sequence>
<dbReference type="OMA" id="YEDHCCS"/>
<dbReference type="GO" id="GO:0005737">
    <property type="term" value="C:cytoplasm"/>
    <property type="evidence" value="ECO:0007669"/>
    <property type="project" value="UniProtKB-SubCell"/>
</dbReference>
<dbReference type="PROSITE" id="PS50082">
    <property type="entry name" value="WD_REPEATS_2"/>
    <property type="match status" value="3"/>
</dbReference>
<dbReference type="SMART" id="SM00320">
    <property type="entry name" value="WD40"/>
    <property type="match status" value="7"/>
</dbReference>
<dbReference type="SUPFAM" id="SSF50978">
    <property type="entry name" value="WD40 repeat-like"/>
    <property type="match status" value="1"/>
</dbReference>
<feature type="repeat" description="WD" evidence="6">
    <location>
        <begin position="266"/>
        <end position="307"/>
    </location>
</feature>
<evidence type="ECO:0000256" key="7">
    <source>
        <dbReference type="SAM" id="Phobius"/>
    </source>
</evidence>
<dbReference type="STRING" id="85681.V4TTZ0"/>
<keyword evidence="10" id="KW-1185">Reference proteome</keyword>
<evidence type="ECO:0000256" key="3">
    <source>
        <dbReference type="ARBA" id="ARBA00022574"/>
    </source>
</evidence>
<dbReference type="Proteomes" id="UP000030687">
    <property type="component" value="Unassembled WGS sequence"/>
</dbReference>
<dbReference type="CDD" id="cd00200">
    <property type="entry name" value="WD40"/>
    <property type="match status" value="1"/>
</dbReference>
<protein>
    <recommendedName>
        <fullName evidence="8">CTLH domain-containing protein</fullName>
    </recommendedName>
</protein>
<name>V4TTZ0_CITCL</name>
<dbReference type="OrthoDB" id="972532at2759"/>
<feature type="transmembrane region" description="Helical" evidence="7">
    <location>
        <begin position="9"/>
        <end position="27"/>
    </location>
</feature>
<keyword evidence="2" id="KW-0963">Cytoplasm</keyword>
<dbReference type="InParanoid" id="V4TTZ0"/>
<dbReference type="PANTHER" id="PTHR22838:SF23">
    <property type="entry name" value="WD REPEAT-CONTAINING PROTEIN WDS HOMOLOG"/>
    <property type="match status" value="1"/>
</dbReference>
<keyword evidence="7" id="KW-0472">Membrane</keyword>
<dbReference type="SMART" id="SM00668">
    <property type="entry name" value="CTLH"/>
    <property type="match status" value="1"/>
</dbReference>
<dbReference type="Pfam" id="PF00400">
    <property type="entry name" value="WD40"/>
    <property type="match status" value="5"/>
</dbReference>
<evidence type="ECO:0000256" key="6">
    <source>
        <dbReference type="PROSITE-ProRule" id="PRU00221"/>
    </source>
</evidence>
<feature type="repeat" description="WD" evidence="6">
    <location>
        <begin position="525"/>
        <end position="557"/>
    </location>
</feature>
<dbReference type="SMR" id="V4TTZ0"/>
<dbReference type="PROSITE" id="PS50897">
    <property type="entry name" value="CTLH"/>
    <property type="match status" value="1"/>
</dbReference>
<dbReference type="InterPro" id="IPR006595">
    <property type="entry name" value="CTLH_C"/>
</dbReference>
<dbReference type="AlphaFoldDB" id="V4TTZ0"/>
<dbReference type="FunFam" id="2.130.10.10:FF:000087">
    <property type="entry name" value="WD repeat-containing protein 26 homolog"/>
    <property type="match status" value="1"/>
</dbReference>
<evidence type="ECO:0000256" key="1">
    <source>
        <dbReference type="ARBA" id="ARBA00004496"/>
    </source>
</evidence>
<dbReference type="Pfam" id="PF23627">
    <property type="entry name" value="LisH_WDR26"/>
    <property type="match status" value="1"/>
</dbReference>
<dbReference type="PROSITE" id="PS50294">
    <property type="entry name" value="WD_REPEATS_REGION"/>
    <property type="match status" value="3"/>
</dbReference>
<dbReference type="InterPro" id="IPR001680">
    <property type="entry name" value="WD40_rpt"/>
</dbReference>
<dbReference type="InterPro" id="IPR051350">
    <property type="entry name" value="WD_repeat-ST_regulator"/>
</dbReference>
<dbReference type="InterPro" id="IPR054080">
    <property type="entry name" value="TPR1-like_2nd"/>
</dbReference>
<keyword evidence="4" id="KW-0677">Repeat</keyword>
<dbReference type="InterPro" id="IPR015943">
    <property type="entry name" value="WD40/YVTN_repeat-like_dom_sf"/>
</dbReference>
<dbReference type="EMBL" id="KI536661">
    <property type="protein sequence ID" value="ESR56947.1"/>
    <property type="molecule type" value="Genomic_DNA"/>
</dbReference>
<proteinExistence type="predicted"/>
<dbReference type="FunCoup" id="V4TTZ0">
    <property type="interactions" value="2310"/>
</dbReference>
<evidence type="ECO:0000256" key="4">
    <source>
        <dbReference type="ARBA" id="ARBA00022737"/>
    </source>
</evidence>
<feature type="repeat" description="WD" evidence="6">
    <location>
        <begin position="311"/>
        <end position="352"/>
    </location>
</feature>